<keyword evidence="4 5" id="KW-0472">Membrane</keyword>
<keyword evidence="3 5" id="KW-1133">Transmembrane helix</keyword>
<keyword evidence="8" id="KW-1185">Reference proteome</keyword>
<dbReference type="RefSeq" id="WP_104811153.1">
    <property type="nucleotide sequence ID" value="NZ_MQUA01000014.1"/>
</dbReference>
<proteinExistence type="predicted"/>
<gene>
    <name evidence="7" type="ORF">BST83_18075</name>
</gene>
<reference evidence="7 8" key="1">
    <citation type="submission" date="2016-11" db="EMBL/GenBank/DDBJ databases">
        <title>Trade-off between light-utilization and light-protection in marine flavobacteria.</title>
        <authorList>
            <person name="Kumagai Y."/>
        </authorList>
    </citation>
    <scope>NUCLEOTIDE SEQUENCE [LARGE SCALE GENOMIC DNA]</scope>
    <source>
        <strain evidence="7 8">ATCC 700397</strain>
    </source>
</reference>
<feature type="transmembrane region" description="Helical" evidence="5">
    <location>
        <begin position="62"/>
        <end position="88"/>
    </location>
</feature>
<dbReference type="GO" id="GO:0000271">
    <property type="term" value="P:polysaccharide biosynthetic process"/>
    <property type="evidence" value="ECO:0007669"/>
    <property type="project" value="InterPro"/>
</dbReference>
<dbReference type="AlphaFoldDB" id="A0A2S7KKS5"/>
<dbReference type="InterPro" id="IPR007267">
    <property type="entry name" value="GtrA_DPMS_TM"/>
</dbReference>
<evidence type="ECO:0000256" key="5">
    <source>
        <dbReference type="SAM" id="Phobius"/>
    </source>
</evidence>
<evidence type="ECO:0000256" key="3">
    <source>
        <dbReference type="ARBA" id="ARBA00022989"/>
    </source>
</evidence>
<evidence type="ECO:0000256" key="4">
    <source>
        <dbReference type="ARBA" id="ARBA00023136"/>
    </source>
</evidence>
<evidence type="ECO:0000259" key="6">
    <source>
        <dbReference type="Pfam" id="PF04138"/>
    </source>
</evidence>
<organism evidence="7 8">
    <name type="scientific">Polaribacter filamentus</name>
    <dbReference type="NCBI Taxonomy" id="53483"/>
    <lineage>
        <taxon>Bacteria</taxon>
        <taxon>Pseudomonadati</taxon>
        <taxon>Bacteroidota</taxon>
        <taxon>Flavobacteriia</taxon>
        <taxon>Flavobacteriales</taxon>
        <taxon>Flavobacteriaceae</taxon>
    </lineage>
</organism>
<feature type="transmembrane region" description="Helical" evidence="5">
    <location>
        <begin position="27"/>
        <end position="50"/>
    </location>
</feature>
<feature type="transmembrane region" description="Helical" evidence="5">
    <location>
        <begin position="128"/>
        <end position="147"/>
    </location>
</feature>
<comment type="caution">
    <text evidence="7">The sequence shown here is derived from an EMBL/GenBank/DDBJ whole genome shotgun (WGS) entry which is preliminary data.</text>
</comment>
<sequence length="156" mass="18336">MKDSLLKIIDSGYFIFKKIMPLKTYRYAVCGGSNLILDITLYFICFQFLFDKQNLDLFIVVLSPHIASLFFVFPITFFIGFLLNRFIVFSESKLSFKTQFLRYLSVALIALLLSYICMKLLVDVFHFYPTPSRFLTIIITVVFSYIMQNKFSFKVQ</sequence>
<protein>
    <recommendedName>
        <fullName evidence="6">GtrA/DPMS transmembrane domain-containing protein</fullName>
    </recommendedName>
</protein>
<dbReference type="EMBL" id="MQUA01000014">
    <property type="protein sequence ID" value="PQB03218.1"/>
    <property type="molecule type" value="Genomic_DNA"/>
</dbReference>
<dbReference type="GO" id="GO:0016020">
    <property type="term" value="C:membrane"/>
    <property type="evidence" value="ECO:0007669"/>
    <property type="project" value="UniProtKB-SubCell"/>
</dbReference>
<feature type="transmembrane region" description="Helical" evidence="5">
    <location>
        <begin position="100"/>
        <end position="122"/>
    </location>
</feature>
<dbReference type="Proteomes" id="UP000239522">
    <property type="component" value="Unassembled WGS sequence"/>
</dbReference>
<keyword evidence="2 5" id="KW-0812">Transmembrane</keyword>
<name>A0A2S7KKS5_9FLAO</name>
<feature type="domain" description="GtrA/DPMS transmembrane" evidence="6">
    <location>
        <begin position="26"/>
        <end position="153"/>
    </location>
</feature>
<comment type="subcellular location">
    <subcellularLocation>
        <location evidence="1">Membrane</location>
        <topology evidence="1">Multi-pass membrane protein</topology>
    </subcellularLocation>
</comment>
<evidence type="ECO:0000313" key="8">
    <source>
        <dbReference type="Proteomes" id="UP000239522"/>
    </source>
</evidence>
<dbReference type="Pfam" id="PF04138">
    <property type="entry name" value="GtrA_DPMS_TM"/>
    <property type="match status" value="1"/>
</dbReference>
<dbReference type="OrthoDB" id="771485at2"/>
<evidence type="ECO:0000256" key="1">
    <source>
        <dbReference type="ARBA" id="ARBA00004141"/>
    </source>
</evidence>
<evidence type="ECO:0000313" key="7">
    <source>
        <dbReference type="EMBL" id="PQB03218.1"/>
    </source>
</evidence>
<evidence type="ECO:0000256" key="2">
    <source>
        <dbReference type="ARBA" id="ARBA00022692"/>
    </source>
</evidence>
<accession>A0A2S7KKS5</accession>